<dbReference type="Pfam" id="PF20125">
    <property type="entry name" value="DUF6515"/>
    <property type="match status" value="1"/>
</dbReference>
<evidence type="ECO:0008006" key="4">
    <source>
        <dbReference type="Google" id="ProtNLM"/>
    </source>
</evidence>
<evidence type="ECO:0000256" key="1">
    <source>
        <dbReference type="SAM" id="SignalP"/>
    </source>
</evidence>
<proteinExistence type="predicted"/>
<dbReference type="AlphaFoldDB" id="A0A653XBL1"/>
<evidence type="ECO:0000313" key="2">
    <source>
        <dbReference type="EMBL" id="VXC26345.1"/>
    </source>
</evidence>
<sequence>MKTITRTYAVLSVLLIAFALPSNAQTRKRTTTKTTTTKTVTRTPGRVSSKKVVYKTPTKKVVSVRSVPNKTVVRHNGQSYYYSNNKYYTQSRGRYIAIAPKIGFRINTLPPNSVRVRFNNHLYFNVGGTFYIESNSGYEVVEPEIGTVVYELPDGYEKVTIDGFTYYEYANILYEKIQIDGSRAYEVVGIIDME</sequence>
<dbReference type="Proteomes" id="UP000430202">
    <property type="component" value="Unassembled WGS sequence"/>
</dbReference>
<dbReference type="EMBL" id="CABWLR010000006">
    <property type="protein sequence ID" value="VXC26345.1"/>
    <property type="molecule type" value="Genomic_DNA"/>
</dbReference>
<organism evidence="2 3">
    <name type="scientific">Maribacter litoralis</name>
    <dbReference type="NCBI Taxonomy" id="2059726"/>
    <lineage>
        <taxon>Bacteria</taxon>
        <taxon>Pseudomonadati</taxon>
        <taxon>Bacteroidota</taxon>
        <taxon>Flavobacteriia</taxon>
        <taxon>Flavobacteriales</taxon>
        <taxon>Flavobacteriaceae</taxon>
        <taxon>Maribacter</taxon>
    </lineage>
</organism>
<keyword evidence="3" id="KW-1185">Reference proteome</keyword>
<accession>A0A653XBL1</accession>
<dbReference type="InterPro" id="IPR045398">
    <property type="entry name" value="DUF6515"/>
</dbReference>
<name>A0A653XBL1_9FLAO</name>
<feature type="signal peptide" evidence="1">
    <location>
        <begin position="1"/>
        <end position="24"/>
    </location>
</feature>
<keyword evidence="1" id="KW-0732">Signal</keyword>
<feature type="chain" id="PRO_5024877405" description="Orphan protein" evidence="1">
    <location>
        <begin position="25"/>
        <end position="194"/>
    </location>
</feature>
<dbReference type="RefSeq" id="WP_159304072.1">
    <property type="nucleotide sequence ID" value="NZ_LR733271.1"/>
</dbReference>
<protein>
    <recommendedName>
        <fullName evidence="4">Orphan protein</fullName>
    </recommendedName>
</protein>
<gene>
    <name evidence="2" type="ORF">MARI151_60476</name>
</gene>
<reference evidence="2 3" key="1">
    <citation type="submission" date="2019-10" db="EMBL/GenBank/DDBJ databases">
        <authorList>
            <person name="Karimi E."/>
        </authorList>
    </citation>
    <scope>NUCLEOTIDE SEQUENCE [LARGE SCALE GENOMIC DNA]</scope>
    <source>
        <strain evidence="2">Maribacter sp. 151</strain>
    </source>
</reference>
<evidence type="ECO:0000313" key="3">
    <source>
        <dbReference type="Proteomes" id="UP000430202"/>
    </source>
</evidence>